<comment type="caution">
    <text evidence="2">The sequence shown here is derived from an EMBL/GenBank/DDBJ whole genome shotgun (WGS) entry which is preliminary data.</text>
</comment>
<dbReference type="Proteomes" id="UP000012138">
    <property type="component" value="Unassembled WGS sequence"/>
</dbReference>
<evidence type="ECO:0000313" key="2">
    <source>
        <dbReference type="EMBL" id="EMO87897.1"/>
    </source>
</evidence>
<evidence type="ECO:0000313" key="3">
    <source>
        <dbReference type="Proteomes" id="UP000012138"/>
    </source>
</evidence>
<dbReference type="EMBL" id="AKXB02000141">
    <property type="protein sequence ID" value="EMO87897.1"/>
    <property type="molecule type" value="Genomic_DNA"/>
</dbReference>
<keyword evidence="1" id="KW-1133">Transmembrane helix</keyword>
<organism evidence="2 3">
    <name type="scientific">Leptospira noguchii str. 2001034031</name>
    <dbReference type="NCBI Taxonomy" id="1193053"/>
    <lineage>
        <taxon>Bacteria</taxon>
        <taxon>Pseudomonadati</taxon>
        <taxon>Spirochaetota</taxon>
        <taxon>Spirochaetia</taxon>
        <taxon>Leptospirales</taxon>
        <taxon>Leptospiraceae</taxon>
        <taxon>Leptospira</taxon>
    </lineage>
</organism>
<protein>
    <submittedName>
        <fullName evidence="2">Uncharacterized protein</fullName>
    </submittedName>
</protein>
<reference evidence="2 3" key="1">
    <citation type="submission" date="2013-01" db="EMBL/GenBank/DDBJ databases">
        <authorList>
            <person name="Harkins D.M."/>
            <person name="Durkin A.S."/>
            <person name="Brinkac L.M."/>
            <person name="Haft D.H."/>
            <person name="Selengut J.D."/>
            <person name="Sanka R."/>
            <person name="DePew J."/>
            <person name="Purushe J."/>
            <person name="Whelen A.C."/>
            <person name="Vinetz J.M."/>
            <person name="Sutton G.G."/>
            <person name="Nierman W.C."/>
            <person name="Fouts D.E."/>
        </authorList>
    </citation>
    <scope>NUCLEOTIDE SEQUENCE [LARGE SCALE GENOMIC DNA]</scope>
    <source>
        <strain evidence="2 3">2001034031</strain>
    </source>
</reference>
<dbReference type="AlphaFoldDB" id="M6Y0P3"/>
<proteinExistence type="predicted"/>
<accession>M6Y0P3</accession>
<feature type="transmembrane region" description="Helical" evidence="1">
    <location>
        <begin position="37"/>
        <end position="54"/>
    </location>
</feature>
<sequence length="62" mass="7274">MSCGLEDKLSKAYNFCNEAMQDFNLVIIQTFSKRLKFAGFVVMFIVVYKSEFLYQEFILNLS</sequence>
<keyword evidence="1" id="KW-0472">Membrane</keyword>
<gene>
    <name evidence="2" type="ORF">LEP1GSC024_2767</name>
</gene>
<keyword evidence="1" id="KW-0812">Transmembrane</keyword>
<evidence type="ECO:0000256" key="1">
    <source>
        <dbReference type="SAM" id="Phobius"/>
    </source>
</evidence>
<name>M6Y0P3_9LEPT</name>